<proteinExistence type="predicted"/>
<dbReference type="OrthoDB" id="5946976at2759"/>
<dbReference type="PANTHER" id="PTHR43319:SF3">
    <property type="entry name" value="BETA-LACTAMASE-RELATED DOMAIN-CONTAINING PROTEIN"/>
    <property type="match status" value="1"/>
</dbReference>
<dbReference type="Proteomes" id="UP000325780">
    <property type="component" value="Unassembled WGS sequence"/>
</dbReference>
<evidence type="ECO:0000259" key="1">
    <source>
        <dbReference type="Pfam" id="PF00144"/>
    </source>
</evidence>
<dbReference type="EMBL" id="ML742055">
    <property type="protein sequence ID" value="KAE8152328.1"/>
    <property type="molecule type" value="Genomic_DNA"/>
</dbReference>
<dbReference type="PANTHER" id="PTHR43319">
    <property type="entry name" value="BETA-LACTAMASE-RELATED"/>
    <property type="match status" value="1"/>
</dbReference>
<accession>A0A5N6U194</accession>
<reference evidence="2 3" key="1">
    <citation type="submission" date="2019-04" db="EMBL/GenBank/DDBJ databases">
        <title>Friends and foes A comparative genomics study of 23 Aspergillus species from section Flavi.</title>
        <authorList>
            <consortium name="DOE Joint Genome Institute"/>
            <person name="Kjaerbolling I."/>
            <person name="Vesth T."/>
            <person name="Frisvad J.C."/>
            <person name="Nybo J.L."/>
            <person name="Theobald S."/>
            <person name="Kildgaard S."/>
            <person name="Isbrandt T."/>
            <person name="Kuo A."/>
            <person name="Sato A."/>
            <person name="Lyhne E.K."/>
            <person name="Kogle M.E."/>
            <person name="Wiebenga A."/>
            <person name="Kun R.S."/>
            <person name="Lubbers R.J."/>
            <person name="Makela M.R."/>
            <person name="Barry K."/>
            <person name="Chovatia M."/>
            <person name="Clum A."/>
            <person name="Daum C."/>
            <person name="Haridas S."/>
            <person name="He G."/>
            <person name="LaButti K."/>
            <person name="Lipzen A."/>
            <person name="Mondo S."/>
            <person name="Riley R."/>
            <person name="Salamov A."/>
            <person name="Simmons B.A."/>
            <person name="Magnuson J.K."/>
            <person name="Henrissat B."/>
            <person name="Mortensen U.H."/>
            <person name="Larsen T.O."/>
            <person name="Devries R.P."/>
            <person name="Grigoriev I.V."/>
            <person name="Machida M."/>
            <person name="Baker S.E."/>
            <person name="Andersen M.R."/>
        </authorList>
    </citation>
    <scope>NUCLEOTIDE SEQUENCE [LARGE SCALE GENOMIC DNA]</scope>
    <source>
        <strain evidence="2 3">IBT 18842</strain>
    </source>
</reference>
<dbReference type="Pfam" id="PF00144">
    <property type="entry name" value="Beta-lactamase"/>
    <property type="match status" value="1"/>
</dbReference>
<dbReference type="InterPro" id="IPR001466">
    <property type="entry name" value="Beta-lactam-related"/>
</dbReference>
<dbReference type="SUPFAM" id="SSF56601">
    <property type="entry name" value="beta-lactamase/transpeptidase-like"/>
    <property type="match status" value="1"/>
</dbReference>
<feature type="domain" description="Beta-lactamase-related" evidence="1">
    <location>
        <begin position="16"/>
        <end position="359"/>
    </location>
</feature>
<dbReference type="AlphaFoldDB" id="A0A5N6U194"/>
<dbReference type="InterPro" id="IPR012338">
    <property type="entry name" value="Beta-lactam/transpept-like"/>
</dbReference>
<dbReference type="InterPro" id="IPR052907">
    <property type="entry name" value="Beta-lactamase/esterase"/>
</dbReference>
<sequence length="381" mass="41557">MAEVHGICDPAFSAVQQTLKQHIETGREVGASVCVIVKGKTVVDIWAGHADAAKTKPWQEDTITPVWSLTKNVMILAMLMLIDRGQLDPDAPVARYWPEFGVNGKEGILVRHVMSHTAGLPSFDPAIDEETLYTTPLSTQNLVEQKPWWTPGTARGYHSVSQGHLVEGIVRRVTGKSLGEFIHEEIAVPRNADFNLPTEEAAWPRIAELIPTDVPDFSFLDRTSLPYRALTGSPPNPLAATTATYRKSGNGANTGITNARALSRILSIITSKGTVDGRRYLSAETVEKIFDVQATGPDVVLGLDGTWGMGYALAIPALEWVPTGKVAFWTGWGGSFSVMDVEREVTFSYIMNKMTADVCGSEQAKDHLLATYEALKTYTAQ</sequence>
<gene>
    <name evidence="2" type="ORF">BDV25DRAFT_138017</name>
</gene>
<keyword evidence="3" id="KW-1185">Reference proteome</keyword>
<evidence type="ECO:0000313" key="2">
    <source>
        <dbReference type="EMBL" id="KAE8152328.1"/>
    </source>
</evidence>
<evidence type="ECO:0000313" key="3">
    <source>
        <dbReference type="Proteomes" id="UP000325780"/>
    </source>
</evidence>
<dbReference type="Gene3D" id="3.40.710.10">
    <property type="entry name" value="DD-peptidase/beta-lactamase superfamily"/>
    <property type="match status" value="1"/>
</dbReference>
<organism evidence="2 3">
    <name type="scientific">Aspergillus avenaceus</name>
    <dbReference type="NCBI Taxonomy" id="36643"/>
    <lineage>
        <taxon>Eukaryota</taxon>
        <taxon>Fungi</taxon>
        <taxon>Dikarya</taxon>
        <taxon>Ascomycota</taxon>
        <taxon>Pezizomycotina</taxon>
        <taxon>Eurotiomycetes</taxon>
        <taxon>Eurotiomycetidae</taxon>
        <taxon>Eurotiales</taxon>
        <taxon>Aspergillaceae</taxon>
        <taxon>Aspergillus</taxon>
        <taxon>Aspergillus subgen. Circumdati</taxon>
    </lineage>
</organism>
<name>A0A5N6U194_ASPAV</name>
<protein>
    <submittedName>
        <fullName evidence="2">Beta-lactamase/transpeptidase-like protein</fullName>
    </submittedName>
</protein>